<proteinExistence type="predicted"/>
<dbReference type="Pfam" id="PF24351">
    <property type="entry name" value="DUF7511"/>
    <property type="match status" value="1"/>
</dbReference>
<sequence length="72" mass="8120">MTADSHTRGNPTDQMVDDGPTHAPVDLVSTVVRNDAAPDRRTVYPRQCHEWARLTAWLSADDEVFLPLDECR</sequence>
<dbReference type="Proteomes" id="UP001595846">
    <property type="component" value="Unassembled WGS sequence"/>
</dbReference>
<gene>
    <name evidence="3" type="ORF">ACFOUR_00175</name>
</gene>
<evidence type="ECO:0000259" key="2">
    <source>
        <dbReference type="Pfam" id="PF24351"/>
    </source>
</evidence>
<keyword evidence="4" id="KW-1185">Reference proteome</keyword>
<dbReference type="RefSeq" id="WP_256532272.1">
    <property type="nucleotide sequence ID" value="NZ_CP101824.1"/>
</dbReference>
<comment type="caution">
    <text evidence="3">The sequence shown here is derived from an EMBL/GenBank/DDBJ whole genome shotgun (WGS) entry which is preliminary data.</text>
</comment>
<dbReference type="AlphaFoldDB" id="A0ABD5NIT2"/>
<reference evidence="3 4" key="1">
    <citation type="journal article" date="2019" name="Int. J. Syst. Evol. Microbiol.">
        <title>The Global Catalogue of Microorganisms (GCM) 10K type strain sequencing project: providing services to taxonomists for standard genome sequencing and annotation.</title>
        <authorList>
            <consortium name="The Broad Institute Genomics Platform"/>
            <consortium name="The Broad Institute Genome Sequencing Center for Infectious Disease"/>
            <person name="Wu L."/>
            <person name="Ma J."/>
        </authorList>
    </citation>
    <scope>NUCLEOTIDE SEQUENCE [LARGE SCALE GENOMIC DNA]</scope>
    <source>
        <strain evidence="3 4">IBRC-M 10256</strain>
    </source>
</reference>
<evidence type="ECO:0000256" key="1">
    <source>
        <dbReference type="SAM" id="MobiDB-lite"/>
    </source>
</evidence>
<feature type="domain" description="DUF7511" evidence="2">
    <location>
        <begin position="26"/>
        <end position="72"/>
    </location>
</feature>
<organism evidence="3 4">
    <name type="scientific">Halovivax cerinus</name>
    <dbReference type="NCBI Taxonomy" id="1487865"/>
    <lineage>
        <taxon>Archaea</taxon>
        <taxon>Methanobacteriati</taxon>
        <taxon>Methanobacteriota</taxon>
        <taxon>Stenosarchaea group</taxon>
        <taxon>Halobacteria</taxon>
        <taxon>Halobacteriales</taxon>
        <taxon>Natrialbaceae</taxon>
        <taxon>Halovivax</taxon>
    </lineage>
</organism>
<dbReference type="GeneID" id="73901349"/>
<evidence type="ECO:0000313" key="4">
    <source>
        <dbReference type="Proteomes" id="UP001595846"/>
    </source>
</evidence>
<dbReference type="InterPro" id="IPR055933">
    <property type="entry name" value="DUF7511"/>
</dbReference>
<accession>A0ABD5NIT2</accession>
<name>A0ABD5NIT2_9EURY</name>
<feature type="region of interest" description="Disordered" evidence="1">
    <location>
        <begin position="1"/>
        <end position="23"/>
    </location>
</feature>
<protein>
    <recommendedName>
        <fullName evidence="2">DUF7511 domain-containing protein</fullName>
    </recommendedName>
</protein>
<evidence type="ECO:0000313" key="3">
    <source>
        <dbReference type="EMBL" id="MFC3956787.1"/>
    </source>
</evidence>
<dbReference type="EMBL" id="JBHSAQ010000001">
    <property type="protein sequence ID" value="MFC3956787.1"/>
    <property type="molecule type" value="Genomic_DNA"/>
</dbReference>